<name>A0A9N9HDK1_FUNMO</name>
<feature type="non-terminal residue" evidence="2">
    <location>
        <position position="85"/>
    </location>
</feature>
<comment type="caution">
    <text evidence="2">The sequence shown here is derived from an EMBL/GenBank/DDBJ whole genome shotgun (WGS) entry which is preliminary data.</text>
</comment>
<gene>
    <name evidence="2" type="ORF">FMOSSE_LOCUS12818</name>
</gene>
<evidence type="ECO:0000256" key="1">
    <source>
        <dbReference type="SAM" id="MobiDB-lite"/>
    </source>
</evidence>
<sequence>MTIPFFSFHTSPLPSKLDITQDGDEIHDDDPNDNSDDDSNDEASSNESECLEKNSLQTKYCKNLTEYNLRLYSLLDLYEDKRMAS</sequence>
<keyword evidence="3" id="KW-1185">Reference proteome</keyword>
<reference evidence="2" key="1">
    <citation type="submission" date="2021-06" db="EMBL/GenBank/DDBJ databases">
        <authorList>
            <person name="Kallberg Y."/>
            <person name="Tangrot J."/>
            <person name="Rosling A."/>
        </authorList>
    </citation>
    <scope>NUCLEOTIDE SEQUENCE</scope>
    <source>
        <strain evidence="2">87-6 pot B 2015</strain>
    </source>
</reference>
<accession>A0A9N9HDK1</accession>
<dbReference type="EMBL" id="CAJVPP010006571">
    <property type="protein sequence ID" value="CAG8679643.1"/>
    <property type="molecule type" value="Genomic_DNA"/>
</dbReference>
<organism evidence="2 3">
    <name type="scientific">Funneliformis mosseae</name>
    <name type="common">Endomycorrhizal fungus</name>
    <name type="synonym">Glomus mosseae</name>
    <dbReference type="NCBI Taxonomy" id="27381"/>
    <lineage>
        <taxon>Eukaryota</taxon>
        <taxon>Fungi</taxon>
        <taxon>Fungi incertae sedis</taxon>
        <taxon>Mucoromycota</taxon>
        <taxon>Glomeromycotina</taxon>
        <taxon>Glomeromycetes</taxon>
        <taxon>Glomerales</taxon>
        <taxon>Glomeraceae</taxon>
        <taxon>Funneliformis</taxon>
    </lineage>
</organism>
<feature type="compositionally biased region" description="Acidic residues" evidence="1">
    <location>
        <begin position="21"/>
        <end position="41"/>
    </location>
</feature>
<dbReference type="Proteomes" id="UP000789375">
    <property type="component" value="Unassembled WGS sequence"/>
</dbReference>
<proteinExistence type="predicted"/>
<evidence type="ECO:0000313" key="3">
    <source>
        <dbReference type="Proteomes" id="UP000789375"/>
    </source>
</evidence>
<feature type="region of interest" description="Disordered" evidence="1">
    <location>
        <begin position="1"/>
        <end position="52"/>
    </location>
</feature>
<protein>
    <submittedName>
        <fullName evidence="2">2695_t:CDS:1</fullName>
    </submittedName>
</protein>
<evidence type="ECO:0000313" key="2">
    <source>
        <dbReference type="EMBL" id="CAG8679643.1"/>
    </source>
</evidence>
<dbReference type="AlphaFoldDB" id="A0A9N9HDK1"/>